<feature type="signal peptide" evidence="1">
    <location>
        <begin position="1"/>
        <end position="23"/>
    </location>
</feature>
<dbReference type="InterPro" id="IPR045087">
    <property type="entry name" value="Cu-oxidase_fam"/>
</dbReference>
<dbReference type="InterPro" id="IPR008972">
    <property type="entry name" value="Cupredoxin"/>
</dbReference>
<keyword evidence="4" id="KW-1185">Reference proteome</keyword>
<keyword evidence="1" id="KW-0732">Signal</keyword>
<dbReference type="CDD" id="cd13844">
    <property type="entry name" value="CuRO_1_BOD_CotA_like"/>
    <property type="match status" value="1"/>
</dbReference>
<dbReference type="RefSeq" id="WP_286354191.1">
    <property type="nucleotide sequence ID" value="NZ_AP027079.1"/>
</dbReference>
<dbReference type="Pfam" id="PF07731">
    <property type="entry name" value="Cu-oxidase_2"/>
    <property type="match status" value="1"/>
</dbReference>
<evidence type="ECO:0000313" key="4">
    <source>
        <dbReference type="Proteomes" id="UP001242010"/>
    </source>
</evidence>
<evidence type="ECO:0000259" key="2">
    <source>
        <dbReference type="PROSITE" id="PS50853"/>
    </source>
</evidence>
<dbReference type="Proteomes" id="UP001242010">
    <property type="component" value="Chromosome"/>
</dbReference>
<accession>A0ABM8DTV9</accession>
<proteinExistence type="predicted"/>
<evidence type="ECO:0000256" key="1">
    <source>
        <dbReference type="SAM" id="SignalP"/>
    </source>
</evidence>
<organism evidence="3 4">
    <name type="scientific">Geothrix oryzae</name>
    <dbReference type="NCBI Taxonomy" id="2927975"/>
    <lineage>
        <taxon>Bacteria</taxon>
        <taxon>Pseudomonadati</taxon>
        <taxon>Acidobacteriota</taxon>
        <taxon>Holophagae</taxon>
        <taxon>Holophagales</taxon>
        <taxon>Holophagaceae</taxon>
        <taxon>Geothrix</taxon>
    </lineage>
</organism>
<dbReference type="Gene3D" id="2.60.40.420">
    <property type="entry name" value="Cupredoxins - blue copper proteins"/>
    <property type="match status" value="3"/>
</dbReference>
<sequence length="1715" mass="179002">MLKRLNRLLALAVALFTGFGLQADTTEVANRTAAPTKGGDKNAIIERATRRRTLANARAAAAARTQAALKAKGGKIDPLALGQNPINALASKGTAGLAPKGVEQLAVPGPGFQLAQPDYMFGTASNWHNTKPIHKFVDTLPGLGAANANNLGNFIPVAKPIPGVFNDGSDYYEIAVEQYTQKLHSELDPTRLRGYRDLNPSAESTANGANSSNYLGPVIIAKRDRPVRVKMFNQLPTGTAGDLFIPVDTTMMGAGVGPLGNAAIGTGLYTQNRAEFHLHGGLNPWISDGTPHQWVTPAGEVTSYQKGASFQNVPDMGAGTPGDGIATYYWTNQQSGRFMFYHDHSFGLTRLNVYAGEAAGYMIVDPVDDKLINAGVIPSNGDPNGVYRYGIPLIIQDKTFVNTATLGTVGVVGGTDPTWDVTKYGGDGSLWYPHVYMVNQNPADISGANGMGRWDYGPWFWPPVTAAAGLQHGAEPIPGDPNGTEYPGTPNPSLVPEAFMDTPVINGTPYPKITVQPKAYRFRILNAANDRFWNLSFFKADASGTEVSMVPAVPHDPADPTWPATWPTDGRLGGVPDPTTAGPSLIQIGNESGYLPSPVVIAPQPVGYNYNRRDIVVLNVQDKALFLGPAERADVIVDFSAFAGQKLILYNDSPAPVPAFDTRFDYYTGCPDQTDTGGAAPTLPGFGPNTRTLMLFEVAAATPDPAFDMAALNAAFQSTATSNGAFAESQHLPIVPQVAYNSALNKAVAKDVYARIQDWQFRTPFPAMENGDLIQPYMGSKAIQELFELDYGRMNATLGVEMPFTNFNIQTTIPLGYADPATEQLVDGTTQYWKITHNGVDTHPVHFHLFDVQIVNRVGWDGAVRLPDANEIGWKETVKMNPLEDIVVAFRPLSPRLPFPLPNSLRSPNVVQPDNVNITVTNPVDGNPISVSNAAKDFGWEYVWHCHILGHEENDFMRPMVLTVATSAPSAPTGLTAALSAPSRAELAWTDNATDETGFTIQRRSGTDPFATIATAVPNVRSYSDLTVVPGTLYDYQVIAYNQAGDSAPSNIAGVNTPSTVQISGTVFTFDGVSNLPKAGVLLTFASAGVTTATATTDAAGAYTVAVPYAWTGTITPALAGFAFTPASRTYTALNANQTGQDFQARAVATLSGTVTVGGLPLAGATVTLSNAGGSAVTNALGAYSAVVNSGWTGTATVTLAGYIFAPASRTYSNVVTDQAAQDYAATAVVAISGTIANGATPVAGVTLTASTGSTVTTDAAGNYTMVLPSPFTGTITPSKLDFAFTPASRSYAAVTVDQTVQNYNAAAIVTLSGTVTNGATGLAGVTLTASTGQTATTDAAGSYSLTLPSPFSGTLTPSMAGFIFTPASRTYAATAVDQTAQNFAATAVITVSGQVTLNAVGLSGATITFSTGQTVSTDANGNYAVVVASPYTGTITAAKAGYFLTPLSLSLVGSTVNQPNQNFTAVNAIAVYGLVTTNAVPPVPLAGVTMTFSNGAGTAVTDVNGLYTHYVPSGWSGSVTPSLVGWVFSPGQRNLTNVTASPAGQNFTAGQTFLVSGTITSNGAGLAGVRVALSNGGSAVNTDATGAYSLYVRAGWTGTITPTLRGYSFSPASVTVSTPLAGALSQNFTTIQSISGRARIQVNGQNVGLPGVTITLSTGGSTVTDVNGNFTLQVPTGWTGSLSASDGGVHVWTPATFSYTNLITNVTGLRFNGQ</sequence>
<reference evidence="4" key="1">
    <citation type="journal article" date="2023" name="Int. J. Syst. Evol. Microbiol.">
        <title>Mesoterricola silvestris gen. nov., sp. nov., Mesoterricola sediminis sp. nov., Geothrix oryzae sp. nov., Geothrix edaphica sp. nov., Geothrix rubra sp. nov., and Geothrix limicola sp. nov., six novel members of Acidobacteriota isolated from soils.</title>
        <authorList>
            <person name="Itoh H."/>
            <person name="Sugisawa Y."/>
            <person name="Mise K."/>
            <person name="Xu Z."/>
            <person name="Kuniyasu M."/>
            <person name="Ushijima N."/>
            <person name="Kawano K."/>
            <person name="Kobayashi E."/>
            <person name="Shiratori Y."/>
            <person name="Masuda Y."/>
            <person name="Senoo K."/>
        </authorList>
    </citation>
    <scope>NUCLEOTIDE SEQUENCE [LARGE SCALE GENOMIC DNA]</scope>
    <source>
        <strain evidence="4">Red222</strain>
    </source>
</reference>
<feature type="chain" id="PRO_5045547112" description="Fibronectin type-III domain-containing protein" evidence="1">
    <location>
        <begin position="24"/>
        <end position="1715"/>
    </location>
</feature>
<dbReference type="InterPro" id="IPR008969">
    <property type="entry name" value="CarboxyPept-like_regulatory"/>
</dbReference>
<dbReference type="InterPro" id="IPR036116">
    <property type="entry name" value="FN3_sf"/>
</dbReference>
<dbReference type="EMBL" id="AP027079">
    <property type="protein sequence ID" value="BDU70472.1"/>
    <property type="molecule type" value="Genomic_DNA"/>
</dbReference>
<dbReference type="InterPro" id="IPR011706">
    <property type="entry name" value="Cu-oxidase_C"/>
</dbReference>
<feature type="domain" description="Fibronectin type-III" evidence="2">
    <location>
        <begin position="968"/>
        <end position="1060"/>
    </location>
</feature>
<dbReference type="InterPro" id="IPR013783">
    <property type="entry name" value="Ig-like_fold"/>
</dbReference>
<dbReference type="SUPFAM" id="SSF49464">
    <property type="entry name" value="Carboxypeptidase regulatory domain-like"/>
    <property type="match status" value="2"/>
</dbReference>
<dbReference type="Gene3D" id="2.60.40.1120">
    <property type="entry name" value="Carboxypeptidase-like, regulatory domain"/>
    <property type="match status" value="1"/>
</dbReference>
<dbReference type="CDD" id="cd00063">
    <property type="entry name" value="FN3"/>
    <property type="match status" value="1"/>
</dbReference>
<gene>
    <name evidence="3" type="ORF">GETHOR_25730</name>
</gene>
<dbReference type="PANTHER" id="PTHR48267:SF1">
    <property type="entry name" value="BILIRUBIN OXIDASE"/>
    <property type="match status" value="1"/>
</dbReference>
<dbReference type="Gene3D" id="2.60.40.10">
    <property type="entry name" value="Immunoglobulins"/>
    <property type="match status" value="1"/>
</dbReference>
<dbReference type="PANTHER" id="PTHR48267">
    <property type="entry name" value="CUPREDOXIN SUPERFAMILY PROTEIN"/>
    <property type="match status" value="1"/>
</dbReference>
<evidence type="ECO:0000313" key="3">
    <source>
        <dbReference type="EMBL" id="BDU70472.1"/>
    </source>
</evidence>
<dbReference type="PROSITE" id="PS50853">
    <property type="entry name" value="FN3"/>
    <property type="match status" value="1"/>
</dbReference>
<dbReference type="SUPFAM" id="SSF49265">
    <property type="entry name" value="Fibronectin type III"/>
    <property type="match status" value="1"/>
</dbReference>
<name>A0ABM8DTV9_9BACT</name>
<dbReference type="SMART" id="SM00060">
    <property type="entry name" value="FN3"/>
    <property type="match status" value="1"/>
</dbReference>
<protein>
    <recommendedName>
        <fullName evidence="2">Fibronectin type-III domain-containing protein</fullName>
    </recommendedName>
</protein>
<dbReference type="SUPFAM" id="SSF49503">
    <property type="entry name" value="Cupredoxins"/>
    <property type="match status" value="3"/>
</dbReference>
<dbReference type="InterPro" id="IPR003961">
    <property type="entry name" value="FN3_dom"/>
</dbReference>